<keyword evidence="2" id="KW-0328">Glycosyltransferase</keyword>
<dbReference type="AlphaFoldDB" id="A0A1T4MSL5"/>
<dbReference type="Pfam" id="PF00535">
    <property type="entry name" value="Glycos_transf_2"/>
    <property type="match status" value="1"/>
</dbReference>
<dbReference type="STRING" id="115783.SAMN02745119_01381"/>
<dbReference type="InterPro" id="IPR001173">
    <property type="entry name" value="Glyco_trans_2-like"/>
</dbReference>
<proteinExistence type="inferred from homology"/>
<organism evidence="5 6">
    <name type="scientific">Trichlorobacter thiogenes</name>
    <dbReference type="NCBI Taxonomy" id="115783"/>
    <lineage>
        <taxon>Bacteria</taxon>
        <taxon>Pseudomonadati</taxon>
        <taxon>Thermodesulfobacteriota</taxon>
        <taxon>Desulfuromonadia</taxon>
        <taxon>Geobacterales</taxon>
        <taxon>Geobacteraceae</taxon>
        <taxon>Trichlorobacter</taxon>
    </lineage>
</organism>
<reference evidence="6" key="1">
    <citation type="submission" date="2017-02" db="EMBL/GenBank/DDBJ databases">
        <authorList>
            <person name="Varghese N."/>
            <person name="Submissions S."/>
        </authorList>
    </citation>
    <scope>NUCLEOTIDE SEQUENCE [LARGE SCALE GENOMIC DNA]</scope>
    <source>
        <strain evidence="6">ATCC BAA-34</strain>
    </source>
</reference>
<comment type="similarity">
    <text evidence="1">Belongs to the glycosyltransferase 2 family.</text>
</comment>
<feature type="domain" description="Glycosyltransferase 2-like" evidence="4">
    <location>
        <begin position="7"/>
        <end position="113"/>
    </location>
</feature>
<keyword evidence="3 5" id="KW-0808">Transferase</keyword>
<dbReference type="InterPro" id="IPR029044">
    <property type="entry name" value="Nucleotide-diphossugar_trans"/>
</dbReference>
<gene>
    <name evidence="5" type="ORF">SAMN02745119_01381</name>
</gene>
<keyword evidence="6" id="KW-1185">Reference proteome</keyword>
<evidence type="ECO:0000259" key="4">
    <source>
        <dbReference type="Pfam" id="PF00535"/>
    </source>
</evidence>
<dbReference type="PANTHER" id="PTHR43685">
    <property type="entry name" value="GLYCOSYLTRANSFERASE"/>
    <property type="match status" value="1"/>
</dbReference>
<evidence type="ECO:0000256" key="2">
    <source>
        <dbReference type="ARBA" id="ARBA00022676"/>
    </source>
</evidence>
<dbReference type="OrthoDB" id="433681at2"/>
<protein>
    <submittedName>
        <fullName evidence="5">Glycosyltransferase involved in cell wall bisynthesis</fullName>
    </submittedName>
</protein>
<evidence type="ECO:0000313" key="5">
    <source>
        <dbReference type="EMBL" id="SJZ69891.1"/>
    </source>
</evidence>
<sequence length="270" mass="30260">MTSVTFSIITPTMNSAAHLESTITSVLNQQGVTLEYLLIDGGSTDTTLDIIKRYAAADNRIRWVSEPDQGIADAFNKGVALARGEVIGIINSDDLYETGALAAVHDQFQANPDCDLVHGDMLRLEGDQPLFRMVPGPVAETIWREMPLNHPTVFVKAARYQELGGFDVALRLTMDYELVLRYYRAGCRFCYLPRILARMRYGGASDSHFLAVRRELFQITVAAGYLRWKAAGWYLRYAAAGSIKLFLRRTGLYSLMRLHPKFRPLSGDQS</sequence>
<dbReference type="RefSeq" id="WP_139366699.1">
    <property type="nucleotide sequence ID" value="NZ_FUWR01000006.1"/>
</dbReference>
<evidence type="ECO:0000313" key="6">
    <source>
        <dbReference type="Proteomes" id="UP000190102"/>
    </source>
</evidence>
<dbReference type="EMBL" id="FUWR01000006">
    <property type="protein sequence ID" value="SJZ69891.1"/>
    <property type="molecule type" value="Genomic_DNA"/>
</dbReference>
<dbReference type="InterPro" id="IPR050834">
    <property type="entry name" value="Glycosyltransf_2"/>
</dbReference>
<dbReference type="PANTHER" id="PTHR43685:SF5">
    <property type="entry name" value="GLYCOSYLTRANSFERASE EPSE-RELATED"/>
    <property type="match status" value="1"/>
</dbReference>
<dbReference type="CDD" id="cd06433">
    <property type="entry name" value="GT_2_WfgS_like"/>
    <property type="match status" value="1"/>
</dbReference>
<accession>A0A1T4MSL5</accession>
<dbReference type="SUPFAM" id="SSF53448">
    <property type="entry name" value="Nucleotide-diphospho-sugar transferases"/>
    <property type="match status" value="1"/>
</dbReference>
<dbReference type="Proteomes" id="UP000190102">
    <property type="component" value="Unassembled WGS sequence"/>
</dbReference>
<evidence type="ECO:0000256" key="1">
    <source>
        <dbReference type="ARBA" id="ARBA00006739"/>
    </source>
</evidence>
<evidence type="ECO:0000256" key="3">
    <source>
        <dbReference type="ARBA" id="ARBA00022679"/>
    </source>
</evidence>
<dbReference type="GO" id="GO:0016757">
    <property type="term" value="F:glycosyltransferase activity"/>
    <property type="evidence" value="ECO:0007669"/>
    <property type="project" value="UniProtKB-KW"/>
</dbReference>
<dbReference type="Gene3D" id="3.90.550.10">
    <property type="entry name" value="Spore Coat Polysaccharide Biosynthesis Protein SpsA, Chain A"/>
    <property type="match status" value="1"/>
</dbReference>
<name>A0A1T4MSL5_9BACT</name>